<dbReference type="AlphaFoldDB" id="A0A7J9KG28"/>
<feature type="compositionally biased region" description="Basic and acidic residues" evidence="1">
    <location>
        <begin position="212"/>
        <end position="234"/>
    </location>
</feature>
<accession>A0A7J9KG28</accession>
<keyword evidence="3" id="KW-1185">Reference proteome</keyword>
<organism evidence="2 3">
    <name type="scientific">Gossypium armourianum</name>
    <dbReference type="NCBI Taxonomy" id="34283"/>
    <lineage>
        <taxon>Eukaryota</taxon>
        <taxon>Viridiplantae</taxon>
        <taxon>Streptophyta</taxon>
        <taxon>Embryophyta</taxon>
        <taxon>Tracheophyta</taxon>
        <taxon>Spermatophyta</taxon>
        <taxon>Magnoliopsida</taxon>
        <taxon>eudicotyledons</taxon>
        <taxon>Gunneridae</taxon>
        <taxon>Pentapetalae</taxon>
        <taxon>rosids</taxon>
        <taxon>malvids</taxon>
        <taxon>Malvales</taxon>
        <taxon>Malvaceae</taxon>
        <taxon>Malvoideae</taxon>
        <taxon>Gossypium</taxon>
    </lineage>
</organism>
<evidence type="ECO:0000313" key="2">
    <source>
        <dbReference type="EMBL" id="MBA0845189.1"/>
    </source>
</evidence>
<comment type="caution">
    <text evidence="2">The sequence shown here is derived from an EMBL/GenBank/DDBJ whole genome shotgun (WGS) entry which is preliminary data.</text>
</comment>
<dbReference type="Proteomes" id="UP000593575">
    <property type="component" value="Unassembled WGS sequence"/>
</dbReference>
<feature type="compositionally biased region" description="Acidic residues" evidence="1">
    <location>
        <begin position="187"/>
        <end position="211"/>
    </location>
</feature>
<protein>
    <submittedName>
        <fullName evidence="2">Uncharacterized protein</fullName>
    </submittedName>
</protein>
<feature type="region of interest" description="Disordered" evidence="1">
    <location>
        <begin position="182"/>
        <end position="244"/>
    </location>
</feature>
<dbReference type="PANTHER" id="PTHR31973">
    <property type="entry name" value="POLYPROTEIN, PUTATIVE-RELATED"/>
    <property type="match status" value="1"/>
</dbReference>
<evidence type="ECO:0000313" key="3">
    <source>
        <dbReference type="Proteomes" id="UP000593575"/>
    </source>
</evidence>
<feature type="compositionally biased region" description="Acidic residues" evidence="1">
    <location>
        <begin position="126"/>
        <end position="141"/>
    </location>
</feature>
<name>A0A7J9KG28_9ROSI</name>
<gene>
    <name evidence="2" type="ORF">Goarm_022370</name>
</gene>
<proteinExistence type="predicted"/>
<dbReference type="EMBL" id="JABFAE010413630">
    <property type="protein sequence ID" value="MBA0845189.1"/>
    <property type="molecule type" value="Genomic_DNA"/>
</dbReference>
<evidence type="ECO:0000256" key="1">
    <source>
        <dbReference type="SAM" id="MobiDB-lite"/>
    </source>
</evidence>
<reference evidence="2 3" key="1">
    <citation type="journal article" date="2019" name="Genome Biol. Evol.">
        <title>Insights into the evolution of the New World diploid cottons (Gossypium, subgenus Houzingenia) based on genome sequencing.</title>
        <authorList>
            <person name="Grover C.E."/>
            <person name="Arick M.A. 2nd"/>
            <person name="Thrash A."/>
            <person name="Conover J.L."/>
            <person name="Sanders W.S."/>
            <person name="Peterson D.G."/>
            <person name="Frelichowski J.E."/>
            <person name="Scheffler J.A."/>
            <person name="Scheffler B.E."/>
            <person name="Wendel J.F."/>
        </authorList>
    </citation>
    <scope>NUCLEOTIDE SEQUENCE [LARGE SCALE GENOMIC DNA]</scope>
    <source>
        <strain evidence="2">6</strain>
        <tissue evidence="2">Leaf</tissue>
    </source>
</reference>
<feature type="region of interest" description="Disordered" evidence="1">
    <location>
        <begin position="115"/>
        <end position="142"/>
    </location>
</feature>
<dbReference type="PANTHER" id="PTHR31973:SF187">
    <property type="entry name" value="MUTATOR TRANSPOSASE MUDRA PROTEIN"/>
    <property type="match status" value="1"/>
</dbReference>
<sequence length="359" mass="39550">MGILRVVWNNSSTINMLNYWVKHKEIDLYVEHEIDTAIFANDDLMLTVATVEGVEVVGSKGGEGVEGLNGEGVEVAGSESGESLGGEGVGVGCSQGGEGGEVEGVDGLNASIEGLKESDEGLNSSVEEDGEEGVEDESDSDLENKNVYLMKVVYFLDGDDDEELQEARKKVRELEGKTSGKTKEIVLDETESESSGEQFEDEVLEEVEGDGLDDRVDREEEGNETKYFDSDDQRSILGSDDDDNTDTCRRRKEFTILWDYADELRLKNLGSTIKMAVNRVMSESLPHFKRFYICFEALKRGWKEGCRPILGLDGCFLKAPFKGKMLSAVGRDENNQMYQVAWGIVGGNAPILSHGFLVF</sequence>